<reference evidence="2" key="1">
    <citation type="submission" date="2020-01" db="EMBL/GenBank/DDBJ databases">
        <authorList>
            <person name="Meier V. D."/>
            <person name="Meier V D."/>
        </authorList>
    </citation>
    <scope>NUCLEOTIDE SEQUENCE</scope>
    <source>
        <strain evidence="2">HLG_WM_MAG_10</strain>
    </source>
</reference>
<accession>A0A6S6RWA7</accession>
<evidence type="ECO:0000313" key="2">
    <source>
        <dbReference type="EMBL" id="CAA6800208.1"/>
    </source>
</evidence>
<keyword evidence="1" id="KW-0812">Transmembrane</keyword>
<feature type="transmembrane region" description="Helical" evidence="1">
    <location>
        <begin position="167"/>
        <end position="187"/>
    </location>
</feature>
<proteinExistence type="predicted"/>
<dbReference type="EMBL" id="CACVAQ010000051">
    <property type="protein sequence ID" value="CAA6800208.1"/>
    <property type="molecule type" value="Genomic_DNA"/>
</dbReference>
<keyword evidence="1" id="KW-1133">Transmembrane helix</keyword>
<protein>
    <submittedName>
        <fullName evidence="2">Uncharacterized protein</fullName>
    </submittedName>
</protein>
<organism evidence="2">
    <name type="scientific">uncultured Aureispira sp</name>
    <dbReference type="NCBI Taxonomy" id="1331704"/>
    <lineage>
        <taxon>Bacteria</taxon>
        <taxon>Pseudomonadati</taxon>
        <taxon>Bacteroidota</taxon>
        <taxon>Saprospiria</taxon>
        <taxon>Saprospirales</taxon>
        <taxon>Saprospiraceae</taxon>
        <taxon>Aureispira</taxon>
        <taxon>environmental samples</taxon>
    </lineage>
</organism>
<dbReference type="AlphaFoldDB" id="A0A6S6RWA7"/>
<keyword evidence="1" id="KW-0472">Membrane</keyword>
<sequence length="188" mass="21895">MMERNRKEHISKELVPYLILDELADVESFKVMMEAEGIEIALQWRYYYGYNDAIRIIDFVETKGIYDAWAVLLPKDCQEKADEIRLKHRSILDYFEPAEERFFRGLKTADLEKALASQQMNGRSLELALKILQEKNITYKAPEIQALKEALVQKNAQKVAKIGRTKIFIWAILVVIITGYLYLIGLFS</sequence>
<gene>
    <name evidence="2" type="ORF">HELGO_WM30081</name>
</gene>
<name>A0A6S6RWA7_9BACT</name>
<evidence type="ECO:0000256" key="1">
    <source>
        <dbReference type="SAM" id="Phobius"/>
    </source>
</evidence>